<evidence type="ECO:0000256" key="1">
    <source>
        <dbReference type="SAM" id="Phobius"/>
    </source>
</evidence>
<evidence type="ECO:0000313" key="3">
    <source>
        <dbReference type="Proteomes" id="UP000244929"/>
    </source>
</evidence>
<evidence type="ECO:0000313" key="2">
    <source>
        <dbReference type="EMBL" id="AWH85340.1"/>
    </source>
</evidence>
<protein>
    <recommendedName>
        <fullName evidence="4">DUF4199 domain-containing protein</fullName>
    </recommendedName>
</protein>
<keyword evidence="3" id="KW-1185">Reference proteome</keyword>
<dbReference type="KEGG" id="falb:HYN59_09525"/>
<accession>A0A2S1QY54</accession>
<dbReference type="InterPro" id="IPR025250">
    <property type="entry name" value="DUF4199"/>
</dbReference>
<name>A0A2S1QY54_9FLAO</name>
<reference evidence="2 3" key="1">
    <citation type="submission" date="2018-04" db="EMBL/GenBank/DDBJ databases">
        <title>Genome sequencing of Flavobacterium sp. HYN0059.</title>
        <authorList>
            <person name="Yi H."/>
            <person name="Baek C."/>
        </authorList>
    </citation>
    <scope>NUCLEOTIDE SEQUENCE [LARGE SCALE GENOMIC DNA]</scope>
    <source>
        <strain evidence="2 3">HYN0059</strain>
    </source>
</reference>
<dbReference type="Proteomes" id="UP000244929">
    <property type="component" value="Chromosome"/>
</dbReference>
<dbReference type="Pfam" id="PF13858">
    <property type="entry name" value="DUF4199"/>
    <property type="match status" value="1"/>
</dbReference>
<feature type="transmembrane region" description="Helical" evidence="1">
    <location>
        <begin position="36"/>
        <end position="57"/>
    </location>
</feature>
<dbReference type="EMBL" id="CP029186">
    <property type="protein sequence ID" value="AWH85340.1"/>
    <property type="molecule type" value="Genomic_DNA"/>
</dbReference>
<sequence>MTNAVKKTGVNFGLIVGLVSIFSTTILYAIDVKLFVSWWVGIVLFFISLAIGIVAVAKAKSKLNGFITFKEAFTVYFITMAIGAAIGSIYMFILFNFIDTDAKAIVTDAVVEKTASMMQGMGVKSEDIRKTIEDIKASDSFGLVSQIKSYFGGLVMYTIIGLIVAVSMKKNKPEFQ</sequence>
<feature type="transmembrane region" description="Helical" evidence="1">
    <location>
        <begin position="73"/>
        <end position="98"/>
    </location>
</feature>
<dbReference type="RefSeq" id="WP_108778042.1">
    <property type="nucleotide sequence ID" value="NZ_CP029186.1"/>
</dbReference>
<keyword evidence="1" id="KW-0472">Membrane</keyword>
<proteinExistence type="predicted"/>
<feature type="transmembrane region" description="Helical" evidence="1">
    <location>
        <begin position="150"/>
        <end position="168"/>
    </location>
</feature>
<organism evidence="2 3">
    <name type="scientific">Flavobacterium album</name>
    <dbReference type="NCBI Taxonomy" id="2175091"/>
    <lineage>
        <taxon>Bacteria</taxon>
        <taxon>Pseudomonadati</taxon>
        <taxon>Bacteroidota</taxon>
        <taxon>Flavobacteriia</taxon>
        <taxon>Flavobacteriales</taxon>
        <taxon>Flavobacteriaceae</taxon>
        <taxon>Flavobacterium</taxon>
    </lineage>
</organism>
<gene>
    <name evidence="2" type="ORF">HYN59_09525</name>
</gene>
<evidence type="ECO:0008006" key="4">
    <source>
        <dbReference type="Google" id="ProtNLM"/>
    </source>
</evidence>
<keyword evidence="1" id="KW-0812">Transmembrane</keyword>
<dbReference type="OrthoDB" id="660361at2"/>
<dbReference type="AlphaFoldDB" id="A0A2S1QY54"/>
<keyword evidence="1" id="KW-1133">Transmembrane helix</keyword>
<feature type="transmembrane region" description="Helical" evidence="1">
    <location>
        <begin position="12"/>
        <end position="30"/>
    </location>
</feature>